<accession>A0A7J6U5T0</accession>
<feature type="non-terminal residue" evidence="2">
    <location>
        <position position="1"/>
    </location>
</feature>
<name>A0A7J6U5T0_PEROL</name>
<organism evidence="2 3">
    <name type="scientific">Perkinsus olseni</name>
    <name type="common">Perkinsus atlanticus</name>
    <dbReference type="NCBI Taxonomy" id="32597"/>
    <lineage>
        <taxon>Eukaryota</taxon>
        <taxon>Sar</taxon>
        <taxon>Alveolata</taxon>
        <taxon>Perkinsozoa</taxon>
        <taxon>Perkinsea</taxon>
        <taxon>Perkinsida</taxon>
        <taxon>Perkinsidae</taxon>
        <taxon>Perkinsus</taxon>
    </lineage>
</organism>
<keyword evidence="1" id="KW-0472">Membrane</keyword>
<gene>
    <name evidence="2" type="ORF">FOZ62_019058</name>
</gene>
<dbReference type="EMBL" id="JABANM010002692">
    <property type="protein sequence ID" value="KAF4752136.1"/>
    <property type="molecule type" value="Genomic_DNA"/>
</dbReference>
<feature type="non-terminal residue" evidence="2">
    <location>
        <position position="112"/>
    </location>
</feature>
<evidence type="ECO:0000313" key="2">
    <source>
        <dbReference type="EMBL" id="KAF4752136.1"/>
    </source>
</evidence>
<proteinExistence type="predicted"/>
<keyword evidence="1" id="KW-1133">Transmembrane helix</keyword>
<comment type="caution">
    <text evidence="2">The sequence shown here is derived from an EMBL/GenBank/DDBJ whole genome shotgun (WGS) entry which is preliminary data.</text>
</comment>
<feature type="transmembrane region" description="Helical" evidence="1">
    <location>
        <begin position="12"/>
        <end position="28"/>
    </location>
</feature>
<protein>
    <submittedName>
        <fullName evidence="2">Uncharacterized protein</fullName>
    </submittedName>
</protein>
<dbReference type="Proteomes" id="UP000574390">
    <property type="component" value="Unassembled WGS sequence"/>
</dbReference>
<sequence length="112" mass="12780">IGPTGMIPVRRIGMITLTSPVLVVLRALRMLIRMFLSLSLRGLHCCLLQYGTLLLVLALESRRMLMSVIPSLLLSPRRSLSLLVRRRRIRRGSRSLRRMKVRAVAVMMMTVL</sequence>
<evidence type="ECO:0000313" key="3">
    <source>
        <dbReference type="Proteomes" id="UP000574390"/>
    </source>
</evidence>
<reference evidence="2 3" key="1">
    <citation type="submission" date="2020-04" db="EMBL/GenBank/DDBJ databases">
        <title>Perkinsus olseni comparative genomics.</title>
        <authorList>
            <person name="Bogema D.R."/>
        </authorList>
    </citation>
    <scope>NUCLEOTIDE SEQUENCE [LARGE SCALE GENOMIC DNA]</scope>
    <source>
        <strain evidence="2">ATCC PRA-205</strain>
    </source>
</reference>
<keyword evidence="1" id="KW-0812">Transmembrane</keyword>
<dbReference type="AlphaFoldDB" id="A0A7J6U5T0"/>
<feature type="transmembrane region" description="Helical" evidence="1">
    <location>
        <begin position="40"/>
        <end position="59"/>
    </location>
</feature>
<evidence type="ECO:0000256" key="1">
    <source>
        <dbReference type="SAM" id="Phobius"/>
    </source>
</evidence>